<evidence type="ECO:0000256" key="1">
    <source>
        <dbReference type="SAM" id="Phobius"/>
    </source>
</evidence>
<name>A0A804IY89_MUSAM</name>
<dbReference type="AlphaFoldDB" id="A0A804IY89"/>
<feature type="domain" description="PIPK" evidence="3">
    <location>
        <begin position="24"/>
        <end position="67"/>
    </location>
</feature>
<feature type="signal peptide" evidence="2">
    <location>
        <begin position="1"/>
        <end position="20"/>
    </location>
</feature>
<reference evidence="4" key="1">
    <citation type="submission" date="2021-03" db="EMBL/GenBank/DDBJ databases">
        <authorList>
            <consortium name="Genoscope - CEA"/>
            <person name="William W."/>
        </authorList>
    </citation>
    <scope>NUCLEOTIDE SEQUENCE</scope>
    <source>
        <strain evidence="4">Doubled-haploid Pahang</strain>
    </source>
</reference>
<keyword evidence="1" id="KW-1133">Transmembrane helix</keyword>
<evidence type="ECO:0000313" key="6">
    <source>
        <dbReference type="Proteomes" id="UP000012960"/>
    </source>
</evidence>
<dbReference type="EMBL" id="HG996469">
    <property type="protein sequence ID" value="CAG1844574.1"/>
    <property type="molecule type" value="Genomic_DNA"/>
</dbReference>
<keyword evidence="2" id="KW-0732">Signal</keyword>
<dbReference type="SUPFAM" id="SSF56104">
    <property type="entry name" value="SAICAR synthase-like"/>
    <property type="match status" value="1"/>
</dbReference>
<feature type="chain" id="PRO_5033611523" evidence="2">
    <location>
        <begin position="21"/>
        <end position="242"/>
    </location>
</feature>
<evidence type="ECO:0000259" key="3">
    <source>
        <dbReference type="Pfam" id="PF01504"/>
    </source>
</evidence>
<dbReference type="InterPro" id="IPR027483">
    <property type="entry name" value="PInositol-4-P-4/5-kinase_C_sf"/>
</dbReference>
<dbReference type="GO" id="GO:0046488">
    <property type="term" value="P:phosphatidylinositol metabolic process"/>
    <property type="evidence" value="ECO:0007669"/>
    <property type="project" value="InterPro"/>
</dbReference>
<keyword evidence="6" id="KW-1185">Reference proteome</keyword>
<accession>A0A804IY89</accession>
<organism evidence="5 6">
    <name type="scientific">Musa acuminata subsp. malaccensis</name>
    <name type="common">Wild banana</name>
    <name type="synonym">Musa malaccensis</name>
    <dbReference type="NCBI Taxonomy" id="214687"/>
    <lineage>
        <taxon>Eukaryota</taxon>
        <taxon>Viridiplantae</taxon>
        <taxon>Streptophyta</taxon>
        <taxon>Embryophyta</taxon>
        <taxon>Tracheophyta</taxon>
        <taxon>Spermatophyta</taxon>
        <taxon>Magnoliopsida</taxon>
        <taxon>Liliopsida</taxon>
        <taxon>Zingiberales</taxon>
        <taxon>Musaceae</taxon>
        <taxon>Musa</taxon>
    </lineage>
</organism>
<evidence type="ECO:0000256" key="2">
    <source>
        <dbReference type="SAM" id="SignalP"/>
    </source>
</evidence>
<dbReference type="Pfam" id="PF01504">
    <property type="entry name" value="PIP5K"/>
    <property type="match status" value="1"/>
</dbReference>
<feature type="transmembrane region" description="Helical" evidence="1">
    <location>
        <begin position="84"/>
        <end position="105"/>
    </location>
</feature>
<evidence type="ECO:0000313" key="5">
    <source>
        <dbReference type="EnsemblPlants" id="Ma04_p37690.1"/>
    </source>
</evidence>
<gene>
    <name evidence="4" type="ORF">GSMUA_143690.1</name>
</gene>
<protein>
    <submittedName>
        <fullName evidence="4">(wild Malaysian banana) hypothetical protein</fullName>
    </submittedName>
</protein>
<sequence>MTFHLHTSLRHKLLTLLTLQFPCFRQLKHDCNFLEEEGIMHYSLLLGMHICSAPFEAILQVHHSSANSAGKNMLNVEFFTKSDFFCYISLQISMSCKIILALVFLNGGIITKKCSAYSVQAQMIATRVQMELNQSTAMQIKVFHQMATTHPHPLLQKPKVYSVSGWQPGRSALGKRKAIWHHQLMPRGKINSTMFSLSLSLSLCLCVYEIISMDGYKGNNYWARVQSSVIKCRPAFALGKRW</sequence>
<reference evidence="5" key="2">
    <citation type="submission" date="2021-05" db="UniProtKB">
        <authorList>
            <consortium name="EnsemblPlants"/>
        </authorList>
    </citation>
    <scope>IDENTIFICATION</scope>
    <source>
        <strain evidence="5">subsp. malaccensis</strain>
    </source>
</reference>
<dbReference type="Proteomes" id="UP000012960">
    <property type="component" value="Unplaced"/>
</dbReference>
<proteinExistence type="predicted"/>
<dbReference type="Gene3D" id="3.30.810.10">
    <property type="entry name" value="2-Layer Sandwich"/>
    <property type="match status" value="1"/>
</dbReference>
<keyword evidence="1" id="KW-0812">Transmembrane</keyword>
<dbReference type="EnsemblPlants" id="Ma04_t37690.1">
    <property type="protein sequence ID" value="Ma04_p37690.1"/>
    <property type="gene ID" value="Ma04_g37690"/>
</dbReference>
<evidence type="ECO:0000313" key="4">
    <source>
        <dbReference type="EMBL" id="CAG1844574.1"/>
    </source>
</evidence>
<keyword evidence="1" id="KW-0472">Membrane</keyword>
<dbReference type="GO" id="GO:0052742">
    <property type="term" value="F:phosphatidylinositol kinase activity"/>
    <property type="evidence" value="ECO:0007669"/>
    <property type="project" value="InterPro"/>
</dbReference>
<dbReference type="InParanoid" id="A0A804IY89"/>
<dbReference type="Gramene" id="Ma04_t37690.1">
    <property type="protein sequence ID" value="Ma04_p37690.1"/>
    <property type="gene ID" value="Ma04_g37690"/>
</dbReference>
<dbReference type="InterPro" id="IPR002498">
    <property type="entry name" value="PInositol-4-P-4/5-kinase_core"/>
</dbReference>